<dbReference type="NCBIfam" id="TIGR04565">
    <property type="entry name" value="OMP_myx_plus"/>
    <property type="match status" value="1"/>
</dbReference>
<name>A0A3B0Z8C8_9ZZZZ</name>
<dbReference type="EMBL" id="UOFP01000004">
    <property type="protein sequence ID" value="VAW83792.1"/>
    <property type="molecule type" value="Genomic_DNA"/>
</dbReference>
<protein>
    <recommendedName>
        <fullName evidence="2">Outer membrane beta-barrel domain-containing protein</fullName>
    </recommendedName>
</protein>
<evidence type="ECO:0008006" key="2">
    <source>
        <dbReference type="Google" id="ProtNLM"/>
    </source>
</evidence>
<evidence type="ECO:0000313" key="1">
    <source>
        <dbReference type="EMBL" id="VAW83792.1"/>
    </source>
</evidence>
<organism evidence="1">
    <name type="scientific">hydrothermal vent metagenome</name>
    <dbReference type="NCBI Taxonomy" id="652676"/>
    <lineage>
        <taxon>unclassified sequences</taxon>
        <taxon>metagenomes</taxon>
        <taxon>ecological metagenomes</taxon>
    </lineage>
</organism>
<reference evidence="1" key="1">
    <citation type="submission" date="2018-06" db="EMBL/GenBank/DDBJ databases">
        <authorList>
            <person name="Zhirakovskaya E."/>
        </authorList>
    </citation>
    <scope>NUCLEOTIDE SEQUENCE</scope>
</reference>
<gene>
    <name evidence="1" type="ORF">MNBD_GAMMA18-1628</name>
</gene>
<dbReference type="AlphaFoldDB" id="A0A3B0Z8C8"/>
<sequence length="211" mass="23371">MENRFCCFLLAMLLLSSPLTLLASELEAIGVDAQIERREISEALIDSENFELTVAGGIISIEDFGANTSMVARLAYHISEDFFAEASYGKSEAGLSSAETVYSNVRILSDDEREYRYYNLSLGYNALPGEAFISSGHAYNSSLYLIAGAGITDFAGDEVFTINYGVGYRLLVNDWLALRVDSRDHVYSSELLGKKKTVHNLEMLFGMSLFF</sequence>
<dbReference type="Gene3D" id="2.40.160.20">
    <property type="match status" value="1"/>
</dbReference>
<accession>A0A3B0Z8C8</accession>
<dbReference type="InterPro" id="IPR030820">
    <property type="entry name" value="OMP_myx_plus_Proteobacteria"/>
</dbReference>
<proteinExistence type="predicted"/>